<dbReference type="InterPro" id="IPR037401">
    <property type="entry name" value="SnoaL-like"/>
</dbReference>
<dbReference type="EMBL" id="JAAFYZ010000079">
    <property type="protein sequence ID" value="MBS2549698.1"/>
    <property type="molecule type" value="Genomic_DNA"/>
</dbReference>
<accession>A0ABS5KUG0</accession>
<dbReference type="Gene3D" id="3.10.450.50">
    <property type="match status" value="1"/>
</dbReference>
<dbReference type="RefSeq" id="WP_212011253.1">
    <property type="nucleotide sequence ID" value="NZ_JAAFYZ010000079.1"/>
</dbReference>
<dbReference type="SUPFAM" id="SSF54427">
    <property type="entry name" value="NTF2-like"/>
    <property type="match status" value="1"/>
</dbReference>
<feature type="region of interest" description="Disordered" evidence="1">
    <location>
        <begin position="1"/>
        <end position="93"/>
    </location>
</feature>
<evidence type="ECO:0000256" key="1">
    <source>
        <dbReference type="SAM" id="MobiDB-lite"/>
    </source>
</evidence>
<comment type="caution">
    <text evidence="3">The sequence shown here is derived from an EMBL/GenBank/DDBJ whole genome shotgun (WGS) entry which is preliminary data.</text>
</comment>
<proteinExistence type="predicted"/>
<dbReference type="Proteomes" id="UP000730482">
    <property type="component" value="Unassembled WGS sequence"/>
</dbReference>
<sequence>MSAGGYGGGPVGSDGSEGPDEPGGPEGPDELGGPDDRGGDGEPGGPGGLGGPGGSGGPDDLGGRDGFGDFGEFEEEFGGFGPGPDGPPPQVTADIGAITEANEEFYAAAEAGDLDRLGAIWLAGPFEASVQCVHPGWAPVFGREDVLRSWAVVCANTPFLQFFLTDVRIDVVDRIAVVSLTENIITDMSAGSSEEDPGFIAGGRATTINIFRRTDEGWRLWMHHASAVMESVEE</sequence>
<reference evidence="3 4" key="1">
    <citation type="submission" date="2020-02" db="EMBL/GenBank/DDBJ databases">
        <title>Acidophilic actinobacteria isolated from forest soil.</title>
        <authorList>
            <person name="Golinska P."/>
        </authorList>
    </citation>
    <scope>NUCLEOTIDE SEQUENCE [LARGE SCALE GENOMIC DNA]</scope>
    <source>
        <strain evidence="3 4">NL8</strain>
    </source>
</reference>
<protein>
    <submittedName>
        <fullName evidence="3">Nuclear transport factor 2 family protein</fullName>
    </submittedName>
</protein>
<keyword evidence="4" id="KW-1185">Reference proteome</keyword>
<evidence type="ECO:0000259" key="2">
    <source>
        <dbReference type="Pfam" id="PF13474"/>
    </source>
</evidence>
<feature type="domain" description="SnoaL-like" evidence="2">
    <location>
        <begin position="98"/>
        <end position="229"/>
    </location>
</feature>
<gene>
    <name evidence="3" type="ORF">KGQ19_22800</name>
</gene>
<name>A0ABS5KUG0_9ACTN</name>
<dbReference type="PANTHER" id="PTHR34957:SF1">
    <property type="entry name" value="NUCLEAR TRANSPORT FACTOR 2 (NTF2) FAMILY PROTEIN"/>
    <property type="match status" value="1"/>
</dbReference>
<feature type="compositionally biased region" description="Gly residues" evidence="1">
    <location>
        <begin position="41"/>
        <end position="60"/>
    </location>
</feature>
<dbReference type="InterPro" id="IPR032710">
    <property type="entry name" value="NTF2-like_dom_sf"/>
</dbReference>
<dbReference type="PANTHER" id="PTHR34957">
    <property type="entry name" value="NUCLEAR TRANSPORT FACTOR 2 (NTF2) FAMILY PROTEIN"/>
    <property type="match status" value="1"/>
</dbReference>
<evidence type="ECO:0000313" key="4">
    <source>
        <dbReference type="Proteomes" id="UP000730482"/>
    </source>
</evidence>
<organism evidence="3 4">
    <name type="scientific">Catenulispora pinistramenti</name>
    <dbReference type="NCBI Taxonomy" id="2705254"/>
    <lineage>
        <taxon>Bacteria</taxon>
        <taxon>Bacillati</taxon>
        <taxon>Actinomycetota</taxon>
        <taxon>Actinomycetes</taxon>
        <taxon>Catenulisporales</taxon>
        <taxon>Catenulisporaceae</taxon>
        <taxon>Catenulispora</taxon>
    </lineage>
</organism>
<feature type="compositionally biased region" description="Gly residues" evidence="1">
    <location>
        <begin position="1"/>
        <end position="12"/>
    </location>
</feature>
<evidence type="ECO:0000313" key="3">
    <source>
        <dbReference type="EMBL" id="MBS2549698.1"/>
    </source>
</evidence>
<dbReference type="Pfam" id="PF13474">
    <property type="entry name" value="SnoaL_3"/>
    <property type="match status" value="1"/>
</dbReference>